<dbReference type="EMBL" id="JAUIQD010000004">
    <property type="protein sequence ID" value="KAK3352334.1"/>
    <property type="molecule type" value="Genomic_DNA"/>
</dbReference>
<evidence type="ECO:0000256" key="6">
    <source>
        <dbReference type="ARBA" id="ARBA00035289"/>
    </source>
</evidence>
<dbReference type="Pfam" id="PF06984">
    <property type="entry name" value="MRP-L47"/>
    <property type="match status" value="1"/>
</dbReference>
<comment type="caution">
    <text evidence="9">The sequence shown here is derived from an EMBL/GenBank/DDBJ whole genome shotgun (WGS) entry which is preliminary data.</text>
</comment>
<accession>A0AAJ0HGR8</accession>
<dbReference type="GO" id="GO:0003735">
    <property type="term" value="F:structural constituent of ribosome"/>
    <property type="evidence" value="ECO:0007669"/>
    <property type="project" value="InterPro"/>
</dbReference>
<organism evidence="9 10">
    <name type="scientific">Lasiosphaeria hispida</name>
    <dbReference type="NCBI Taxonomy" id="260671"/>
    <lineage>
        <taxon>Eukaryota</taxon>
        <taxon>Fungi</taxon>
        <taxon>Dikarya</taxon>
        <taxon>Ascomycota</taxon>
        <taxon>Pezizomycotina</taxon>
        <taxon>Sordariomycetes</taxon>
        <taxon>Sordariomycetidae</taxon>
        <taxon>Sordariales</taxon>
        <taxon>Lasiosphaeriaceae</taxon>
        <taxon>Lasiosphaeria</taxon>
    </lineage>
</organism>
<evidence type="ECO:0000256" key="7">
    <source>
        <dbReference type="ARBA" id="ARBA00035399"/>
    </source>
</evidence>
<evidence type="ECO:0000256" key="2">
    <source>
        <dbReference type="ARBA" id="ARBA00009254"/>
    </source>
</evidence>
<comment type="similarity">
    <text evidence="2">Belongs to the universal ribosomal protein uL29 family.</text>
</comment>
<sequence>MATPGALRPSMGAALQICRASSTRGIIAPTRTVTSRAAARPAFCPSAQAASLSTTPALLRRHKYIGARVTRDNNKKRGESVLRRTGTRWRLSMSDEPLPQPVKPEELPPIETDPDHGLWQFFQNRNSIANPPLKDAEHGRAWTVEELRYKSWEDLHKLWWVCVKEQNRIATAMWERQNRQLGYGDAESDTRRKTVKATQKAIKHVLTERFYAWEDAVELAKSDPEIDLSGDGPAFTPKEYLEEEVPGLGSGEEVAREEVKANGSDVATSSTPDSSTLLSATSSEQKTAPTI</sequence>
<dbReference type="GO" id="GO:0005762">
    <property type="term" value="C:mitochondrial large ribosomal subunit"/>
    <property type="evidence" value="ECO:0007669"/>
    <property type="project" value="TreeGrafter"/>
</dbReference>
<comment type="subcellular location">
    <subcellularLocation>
        <location evidence="1">Mitochondrion</location>
    </subcellularLocation>
</comment>
<keyword evidence="10" id="KW-1185">Reference proteome</keyword>
<evidence type="ECO:0000256" key="4">
    <source>
        <dbReference type="ARBA" id="ARBA00023128"/>
    </source>
</evidence>
<gene>
    <name evidence="9" type="ORF">B0T25DRAFT_541724</name>
</gene>
<evidence type="ECO:0000313" key="10">
    <source>
        <dbReference type="Proteomes" id="UP001275084"/>
    </source>
</evidence>
<dbReference type="InterPro" id="IPR010729">
    <property type="entry name" value="Ribosomal_uL29_mit"/>
</dbReference>
<evidence type="ECO:0000256" key="3">
    <source>
        <dbReference type="ARBA" id="ARBA00022980"/>
    </source>
</evidence>
<keyword evidence="4" id="KW-0496">Mitochondrion</keyword>
<name>A0AAJ0HGR8_9PEZI</name>
<reference evidence="9" key="2">
    <citation type="submission" date="2023-06" db="EMBL/GenBank/DDBJ databases">
        <authorList>
            <consortium name="Lawrence Berkeley National Laboratory"/>
            <person name="Haridas S."/>
            <person name="Hensen N."/>
            <person name="Bonometti L."/>
            <person name="Westerberg I."/>
            <person name="Brannstrom I.O."/>
            <person name="Guillou S."/>
            <person name="Cros-Aarteil S."/>
            <person name="Calhoun S."/>
            <person name="Kuo A."/>
            <person name="Mondo S."/>
            <person name="Pangilinan J."/>
            <person name="Riley R."/>
            <person name="Labutti K."/>
            <person name="Andreopoulos B."/>
            <person name="Lipzen A."/>
            <person name="Chen C."/>
            <person name="Yanf M."/>
            <person name="Daum C."/>
            <person name="Ng V."/>
            <person name="Clum A."/>
            <person name="Steindorff A."/>
            <person name="Ohm R."/>
            <person name="Martin F."/>
            <person name="Silar P."/>
            <person name="Natvig D."/>
            <person name="Lalanne C."/>
            <person name="Gautier V."/>
            <person name="Ament-Velasquez S.L."/>
            <person name="Kruys A."/>
            <person name="Hutchinson M.I."/>
            <person name="Powell A.J."/>
            <person name="Barry K."/>
            <person name="Miller A.N."/>
            <person name="Grigoriev I.V."/>
            <person name="Debuchy R."/>
            <person name="Gladieux P."/>
            <person name="Thoren M.H."/>
            <person name="Johannesson H."/>
        </authorList>
    </citation>
    <scope>NUCLEOTIDE SEQUENCE</scope>
    <source>
        <strain evidence="9">CBS 955.72</strain>
    </source>
</reference>
<keyword evidence="3 9" id="KW-0689">Ribosomal protein</keyword>
<evidence type="ECO:0000256" key="5">
    <source>
        <dbReference type="ARBA" id="ARBA00023274"/>
    </source>
</evidence>
<reference evidence="9" key="1">
    <citation type="journal article" date="2023" name="Mol. Phylogenet. Evol.">
        <title>Genome-scale phylogeny and comparative genomics of the fungal order Sordariales.</title>
        <authorList>
            <person name="Hensen N."/>
            <person name="Bonometti L."/>
            <person name="Westerberg I."/>
            <person name="Brannstrom I.O."/>
            <person name="Guillou S."/>
            <person name="Cros-Aarteil S."/>
            <person name="Calhoun S."/>
            <person name="Haridas S."/>
            <person name="Kuo A."/>
            <person name="Mondo S."/>
            <person name="Pangilinan J."/>
            <person name="Riley R."/>
            <person name="LaButti K."/>
            <person name="Andreopoulos B."/>
            <person name="Lipzen A."/>
            <person name="Chen C."/>
            <person name="Yan M."/>
            <person name="Daum C."/>
            <person name="Ng V."/>
            <person name="Clum A."/>
            <person name="Steindorff A."/>
            <person name="Ohm R.A."/>
            <person name="Martin F."/>
            <person name="Silar P."/>
            <person name="Natvig D.O."/>
            <person name="Lalanne C."/>
            <person name="Gautier V."/>
            <person name="Ament-Velasquez S.L."/>
            <person name="Kruys A."/>
            <person name="Hutchinson M.I."/>
            <person name="Powell A.J."/>
            <person name="Barry K."/>
            <person name="Miller A.N."/>
            <person name="Grigoriev I.V."/>
            <person name="Debuchy R."/>
            <person name="Gladieux P."/>
            <person name="Hiltunen Thoren M."/>
            <person name="Johannesson H."/>
        </authorList>
    </citation>
    <scope>NUCLEOTIDE SEQUENCE</scope>
    <source>
        <strain evidence="9">CBS 955.72</strain>
    </source>
</reference>
<protein>
    <recommendedName>
        <fullName evidence="6">Large ribosomal subunit protein uL29m</fullName>
    </recommendedName>
    <alternativeName>
        <fullName evidence="7">54S ribosomal protein L4, mitochondrial</fullName>
    </alternativeName>
</protein>
<feature type="compositionally biased region" description="Low complexity" evidence="8">
    <location>
        <begin position="267"/>
        <end position="283"/>
    </location>
</feature>
<dbReference type="PANTHER" id="PTHR21183">
    <property type="entry name" value="RIBOSOMAL PROTEIN L47, MITOCHONDRIAL-RELATED"/>
    <property type="match status" value="1"/>
</dbReference>
<dbReference type="Gene3D" id="6.10.330.20">
    <property type="match status" value="1"/>
</dbReference>
<dbReference type="InterPro" id="IPR038340">
    <property type="entry name" value="MRP-L47_sf"/>
</dbReference>
<dbReference type="Proteomes" id="UP001275084">
    <property type="component" value="Unassembled WGS sequence"/>
</dbReference>
<keyword evidence="5" id="KW-0687">Ribonucleoprotein</keyword>
<feature type="region of interest" description="Disordered" evidence="8">
    <location>
        <begin position="244"/>
        <end position="291"/>
    </location>
</feature>
<evidence type="ECO:0000313" key="9">
    <source>
        <dbReference type="EMBL" id="KAK3352334.1"/>
    </source>
</evidence>
<evidence type="ECO:0000256" key="8">
    <source>
        <dbReference type="SAM" id="MobiDB-lite"/>
    </source>
</evidence>
<dbReference type="GO" id="GO:0032543">
    <property type="term" value="P:mitochondrial translation"/>
    <property type="evidence" value="ECO:0007669"/>
    <property type="project" value="TreeGrafter"/>
</dbReference>
<evidence type="ECO:0000256" key="1">
    <source>
        <dbReference type="ARBA" id="ARBA00004173"/>
    </source>
</evidence>
<proteinExistence type="inferred from homology"/>
<dbReference type="PANTHER" id="PTHR21183:SF18">
    <property type="entry name" value="LARGE RIBOSOMAL SUBUNIT PROTEIN UL29M"/>
    <property type="match status" value="1"/>
</dbReference>
<dbReference type="AlphaFoldDB" id="A0AAJ0HGR8"/>